<evidence type="ECO:0000313" key="8">
    <source>
        <dbReference type="EMBL" id="CAF1602053.1"/>
    </source>
</evidence>
<evidence type="ECO:0000256" key="3">
    <source>
        <dbReference type="ARBA" id="ARBA00022912"/>
    </source>
</evidence>
<dbReference type="EMBL" id="CAJNRF010000024">
    <property type="protein sequence ID" value="CAF1929882.1"/>
    <property type="molecule type" value="Genomic_DNA"/>
</dbReference>
<dbReference type="Proteomes" id="UP000663824">
    <property type="component" value="Unassembled WGS sequence"/>
</dbReference>
<dbReference type="SMART" id="SM00195">
    <property type="entry name" value="DSPc"/>
    <property type="match status" value="1"/>
</dbReference>
<dbReference type="PANTHER" id="PTHR45961">
    <property type="entry name" value="IP21249P"/>
    <property type="match status" value="1"/>
</dbReference>
<dbReference type="CDD" id="cd14498">
    <property type="entry name" value="DSP"/>
    <property type="match status" value="1"/>
</dbReference>
<feature type="region of interest" description="Disordered" evidence="4">
    <location>
        <begin position="238"/>
        <end position="280"/>
    </location>
</feature>
<evidence type="ECO:0000313" key="13">
    <source>
        <dbReference type="Proteomes" id="UP000663887"/>
    </source>
</evidence>
<evidence type="ECO:0000313" key="11">
    <source>
        <dbReference type="EMBL" id="CAF2045415.1"/>
    </source>
</evidence>
<evidence type="ECO:0000256" key="1">
    <source>
        <dbReference type="ARBA" id="ARBA00008601"/>
    </source>
</evidence>
<keyword evidence="3" id="KW-0904">Protein phosphatase</keyword>
<keyword evidence="2" id="KW-0378">Hydrolase</keyword>
<evidence type="ECO:0000313" key="7">
    <source>
        <dbReference type="EMBL" id="CAF1391511.1"/>
    </source>
</evidence>
<dbReference type="AlphaFoldDB" id="A0A816PAK7"/>
<dbReference type="InterPro" id="IPR029021">
    <property type="entry name" value="Prot-tyrosine_phosphatase-like"/>
</dbReference>
<dbReference type="Proteomes" id="UP000663855">
    <property type="component" value="Unassembled WGS sequence"/>
</dbReference>
<feature type="region of interest" description="Disordered" evidence="4">
    <location>
        <begin position="171"/>
        <end position="202"/>
    </location>
</feature>
<organism evidence="11 13">
    <name type="scientific">Rotaria magnacalcarata</name>
    <dbReference type="NCBI Taxonomy" id="392030"/>
    <lineage>
        <taxon>Eukaryota</taxon>
        <taxon>Metazoa</taxon>
        <taxon>Spiralia</taxon>
        <taxon>Gnathifera</taxon>
        <taxon>Rotifera</taxon>
        <taxon>Eurotatoria</taxon>
        <taxon>Bdelloidea</taxon>
        <taxon>Philodinida</taxon>
        <taxon>Philodinidae</taxon>
        <taxon>Rotaria</taxon>
    </lineage>
</organism>
<dbReference type="InterPro" id="IPR000340">
    <property type="entry name" value="Dual-sp_phosphatase_cat-dom"/>
</dbReference>
<dbReference type="InterPro" id="IPR052103">
    <property type="entry name" value="Dual_spec_Phospatases"/>
</dbReference>
<dbReference type="PROSITE" id="PS50056">
    <property type="entry name" value="TYR_PHOSPHATASE_2"/>
    <property type="match status" value="1"/>
</dbReference>
<accession>A0A816PAK7</accession>
<evidence type="ECO:0000256" key="2">
    <source>
        <dbReference type="ARBA" id="ARBA00022801"/>
    </source>
</evidence>
<protein>
    <recommendedName>
        <fullName evidence="14">Protein-tyrosine-phosphatase</fullName>
    </recommendedName>
</protein>
<name>A0A816PAK7_9BILA</name>
<dbReference type="PROSITE" id="PS50054">
    <property type="entry name" value="TYR_PHOSPHATASE_DUAL"/>
    <property type="match status" value="1"/>
</dbReference>
<feature type="domain" description="Tyrosine specific protein phosphatases" evidence="6">
    <location>
        <begin position="62"/>
        <end position="120"/>
    </location>
</feature>
<dbReference type="GO" id="GO:0005737">
    <property type="term" value="C:cytoplasm"/>
    <property type="evidence" value="ECO:0007669"/>
    <property type="project" value="TreeGrafter"/>
</dbReference>
<feature type="compositionally biased region" description="Polar residues" evidence="4">
    <location>
        <begin position="172"/>
        <end position="202"/>
    </location>
</feature>
<evidence type="ECO:0000313" key="9">
    <source>
        <dbReference type="EMBL" id="CAF1929882.1"/>
    </source>
</evidence>
<dbReference type="EMBL" id="CAJNOW010011739">
    <property type="protein sequence ID" value="CAF1602053.1"/>
    <property type="molecule type" value="Genomic_DNA"/>
</dbReference>
<dbReference type="InterPro" id="IPR016130">
    <property type="entry name" value="Tyr_Pase_AS"/>
</dbReference>
<dbReference type="EMBL" id="CAJNOV010010122">
    <property type="protein sequence ID" value="CAF1391511.1"/>
    <property type="molecule type" value="Genomic_DNA"/>
</dbReference>
<evidence type="ECO:0000256" key="4">
    <source>
        <dbReference type="SAM" id="MobiDB-lite"/>
    </source>
</evidence>
<gene>
    <name evidence="12" type="ORF">BYL167_LOCUS29468</name>
    <name evidence="7" type="ORF">CJN711_LOCUS21477</name>
    <name evidence="8" type="ORF">KQP761_LOCUS22403</name>
    <name evidence="10" type="ORF">MBJ925_LOCUS5368</name>
    <name evidence="9" type="ORF">WKI299_LOCUS391</name>
    <name evidence="11" type="ORF">XDN619_LOCUS7534</name>
</gene>
<dbReference type="PANTHER" id="PTHR45961:SF6">
    <property type="entry name" value="IP21249P"/>
    <property type="match status" value="1"/>
</dbReference>
<feature type="domain" description="Tyrosine-protein phosphatase" evidence="5">
    <location>
        <begin position="3"/>
        <end position="142"/>
    </location>
</feature>
<reference evidence="11" key="1">
    <citation type="submission" date="2021-02" db="EMBL/GenBank/DDBJ databases">
        <authorList>
            <person name="Nowell W R."/>
        </authorList>
    </citation>
    <scope>NUCLEOTIDE SEQUENCE</scope>
</reference>
<evidence type="ECO:0008006" key="14">
    <source>
        <dbReference type="Google" id="ProtNLM"/>
    </source>
</evidence>
<dbReference type="Proteomes" id="UP000663887">
    <property type="component" value="Unassembled WGS sequence"/>
</dbReference>
<dbReference type="PROSITE" id="PS00383">
    <property type="entry name" value="TYR_PHOSPHATASE_1"/>
    <property type="match status" value="1"/>
</dbReference>
<feature type="compositionally biased region" description="Polar residues" evidence="4">
    <location>
        <begin position="239"/>
        <end position="280"/>
    </location>
</feature>
<dbReference type="SUPFAM" id="SSF52799">
    <property type="entry name" value="(Phosphotyrosine protein) phosphatases II"/>
    <property type="match status" value="1"/>
</dbReference>
<evidence type="ECO:0000259" key="6">
    <source>
        <dbReference type="PROSITE" id="PS50056"/>
    </source>
</evidence>
<dbReference type="Gene3D" id="3.90.190.10">
    <property type="entry name" value="Protein tyrosine phosphatase superfamily"/>
    <property type="match status" value="1"/>
</dbReference>
<dbReference type="OrthoDB" id="285418at2759"/>
<dbReference type="GO" id="GO:0004721">
    <property type="term" value="F:phosphoprotein phosphatase activity"/>
    <property type="evidence" value="ECO:0007669"/>
    <property type="project" value="UniProtKB-KW"/>
</dbReference>
<comment type="similarity">
    <text evidence="1">Belongs to the protein-tyrosine phosphatase family. Non-receptor class dual specificity subfamily.</text>
</comment>
<dbReference type="EMBL" id="CAJNRE010001391">
    <property type="protein sequence ID" value="CAF1940993.1"/>
    <property type="molecule type" value="Genomic_DNA"/>
</dbReference>
<evidence type="ECO:0000313" key="10">
    <source>
        <dbReference type="EMBL" id="CAF1940993.1"/>
    </source>
</evidence>
<dbReference type="InterPro" id="IPR020422">
    <property type="entry name" value="TYR_PHOSPHATASE_DUAL_dom"/>
</dbReference>
<dbReference type="InterPro" id="IPR000387">
    <property type="entry name" value="Tyr_Pase_dom"/>
</dbReference>
<dbReference type="Proteomes" id="UP000681967">
    <property type="component" value="Unassembled WGS sequence"/>
</dbReference>
<proteinExistence type="inferred from homology"/>
<dbReference type="Proteomes" id="UP000663834">
    <property type="component" value="Unassembled WGS sequence"/>
</dbReference>
<dbReference type="EMBL" id="CAJNRG010002254">
    <property type="protein sequence ID" value="CAF2045415.1"/>
    <property type="molecule type" value="Genomic_DNA"/>
</dbReference>
<comment type="caution">
    <text evidence="11">The sequence shown here is derived from an EMBL/GenBank/DDBJ whole genome shotgun (WGS) entry which is preliminary data.</text>
</comment>
<dbReference type="Proteomes" id="UP000663856">
    <property type="component" value="Unassembled WGS sequence"/>
</dbReference>
<evidence type="ECO:0000259" key="5">
    <source>
        <dbReference type="PROSITE" id="PS50054"/>
    </source>
</evidence>
<dbReference type="EMBL" id="CAJOBH010045123">
    <property type="protein sequence ID" value="CAF4350106.1"/>
    <property type="molecule type" value="Genomic_DNA"/>
</dbReference>
<evidence type="ECO:0000313" key="12">
    <source>
        <dbReference type="EMBL" id="CAF4350106.1"/>
    </source>
</evidence>
<sequence length="337" mass="37622">MLGITEVIDNLYISGLETRHAILNKGIRCVINISSECPMQDLGPTVEYEKISLLDLPTTSIQPYFDRLTARIHQNLQQGKKTLVHCYVGRSRSATIILAYLMKHKQMSLREAFHYLRSRRHIVGPNFGFIKQLISYERTIFGYTTVSFVNTSFGSVPDIYLSMPTARPIRQPTRTASTISNQTASSTLGRAPSSSSKSAIGNTTPLRASFTYSSSPTLSLPIRQNALFTRPIASALPPRSSTTLSSYSNAYNPAANSSHNRPVSSTSVYHSQNQPTGTTNNLISTVSYRLQQPEPTRLNSTSARPFELTRELIIPAKTNNFRTVKYVPSSYNRYRLQ</sequence>
<dbReference type="Pfam" id="PF00782">
    <property type="entry name" value="DSPc"/>
    <property type="match status" value="1"/>
</dbReference>